<dbReference type="Proteomes" id="UP000013520">
    <property type="component" value="Chromosome"/>
</dbReference>
<reference evidence="2 3" key="1">
    <citation type="submission" date="2012-01" db="EMBL/GenBank/DDBJ databases">
        <title>Complete sequence of Desulfotomaculum gibsoniae DSM 7213.</title>
        <authorList>
            <consortium name="US DOE Joint Genome Institute"/>
            <person name="Lucas S."/>
            <person name="Han J."/>
            <person name="Lapidus A."/>
            <person name="Cheng J.-F."/>
            <person name="Goodwin L."/>
            <person name="Pitluck S."/>
            <person name="Peters L."/>
            <person name="Ovchinnikova G."/>
            <person name="Teshima H."/>
            <person name="Detter J.C."/>
            <person name="Han C."/>
            <person name="Tapia R."/>
            <person name="Land M."/>
            <person name="Hauser L."/>
            <person name="Kyrpides N."/>
            <person name="Ivanova N."/>
            <person name="Pagani I."/>
            <person name="Parshina S."/>
            <person name="Plugge C."/>
            <person name="Muyzer G."/>
            <person name="Kuever J."/>
            <person name="Ivanova A."/>
            <person name="Nazina T."/>
            <person name="Klenk H.-P."/>
            <person name="Brambilla E."/>
            <person name="Spring S."/>
            <person name="Stams A.F."/>
            <person name="Woyke T."/>
        </authorList>
    </citation>
    <scope>NUCLEOTIDE SEQUENCE [LARGE SCALE GENOMIC DNA]</scope>
    <source>
        <strain evidence="2 3">DSM 7213</strain>
    </source>
</reference>
<dbReference type="KEGG" id="dgi:Desgi_1462"/>
<feature type="transmembrane region" description="Helical" evidence="1">
    <location>
        <begin position="30"/>
        <end position="53"/>
    </location>
</feature>
<evidence type="ECO:0000313" key="3">
    <source>
        <dbReference type="Proteomes" id="UP000013520"/>
    </source>
</evidence>
<dbReference type="EMBL" id="CP003273">
    <property type="protein sequence ID" value="AGL00958.1"/>
    <property type="molecule type" value="Genomic_DNA"/>
</dbReference>
<organism evidence="2 3">
    <name type="scientific">Desulfoscipio gibsoniae DSM 7213</name>
    <dbReference type="NCBI Taxonomy" id="767817"/>
    <lineage>
        <taxon>Bacteria</taxon>
        <taxon>Bacillati</taxon>
        <taxon>Bacillota</taxon>
        <taxon>Clostridia</taxon>
        <taxon>Eubacteriales</taxon>
        <taxon>Desulfallaceae</taxon>
        <taxon>Desulfoscipio</taxon>
    </lineage>
</organism>
<name>R4KCQ4_9FIRM</name>
<gene>
    <name evidence="2" type="ORF">Desgi_1462</name>
</gene>
<proteinExistence type="predicted"/>
<dbReference type="RefSeq" id="WP_006522748.1">
    <property type="nucleotide sequence ID" value="NC_021184.1"/>
</dbReference>
<evidence type="ECO:0000313" key="2">
    <source>
        <dbReference type="EMBL" id="AGL00958.1"/>
    </source>
</evidence>
<evidence type="ECO:0000256" key="1">
    <source>
        <dbReference type="SAM" id="Phobius"/>
    </source>
</evidence>
<keyword evidence="1" id="KW-1133">Transmembrane helix</keyword>
<dbReference type="HOGENOM" id="CLU_2933812_0_0_9"/>
<accession>R4KCQ4</accession>
<sequence length="60" mass="6346">MHKLLAVLTVIITIITTVLGLAAYVGVTGAYKYHLIAGLLTLVAALAASHQLYHGNMGRK</sequence>
<keyword evidence="1" id="KW-0812">Transmembrane</keyword>
<keyword evidence="1" id="KW-0472">Membrane</keyword>
<keyword evidence="3" id="KW-1185">Reference proteome</keyword>
<protein>
    <submittedName>
        <fullName evidence="2">Uncharacterized protein</fullName>
    </submittedName>
</protein>
<dbReference type="AlphaFoldDB" id="R4KCQ4"/>